<dbReference type="InterPro" id="IPR003395">
    <property type="entry name" value="RecF/RecN/SMC_N"/>
</dbReference>
<feature type="binding site" evidence="12">
    <location>
        <begin position="30"/>
        <end position="37"/>
    </location>
    <ligand>
        <name>ATP</name>
        <dbReference type="ChEBI" id="CHEBI:30616"/>
    </ligand>
</feature>
<dbReference type="RefSeq" id="WP_125647130.1">
    <property type="nucleotide sequence ID" value="NZ_JBHTOH010000015.1"/>
</dbReference>
<keyword evidence="10 12" id="KW-0234">DNA repair</keyword>
<evidence type="ECO:0000256" key="2">
    <source>
        <dbReference type="ARBA" id="ARBA00008016"/>
    </source>
</evidence>
<dbReference type="Pfam" id="PF02463">
    <property type="entry name" value="SMC_N"/>
    <property type="match status" value="1"/>
</dbReference>
<keyword evidence="9 12" id="KW-0238">DNA-binding</keyword>
<evidence type="ECO:0000256" key="1">
    <source>
        <dbReference type="ARBA" id="ARBA00004496"/>
    </source>
</evidence>
<evidence type="ECO:0000256" key="4">
    <source>
        <dbReference type="ARBA" id="ARBA00022490"/>
    </source>
</evidence>
<keyword evidence="6 12" id="KW-0547">Nucleotide-binding</keyword>
<evidence type="ECO:0000256" key="13">
    <source>
        <dbReference type="RuleBase" id="RU000578"/>
    </source>
</evidence>
<keyword evidence="5 12" id="KW-0235">DNA replication</keyword>
<dbReference type="PANTHER" id="PTHR32182">
    <property type="entry name" value="DNA REPLICATION AND REPAIR PROTEIN RECF"/>
    <property type="match status" value="1"/>
</dbReference>
<evidence type="ECO:0000256" key="3">
    <source>
        <dbReference type="ARBA" id="ARBA00020170"/>
    </source>
</evidence>
<dbReference type="PROSITE" id="PS00617">
    <property type="entry name" value="RECF_1"/>
    <property type="match status" value="1"/>
</dbReference>
<accession>A0ABW4BM13</accession>
<evidence type="ECO:0000313" key="16">
    <source>
        <dbReference type="Proteomes" id="UP001597191"/>
    </source>
</evidence>
<feature type="domain" description="RecF/RecN/SMC N-terminal" evidence="14">
    <location>
        <begin position="2"/>
        <end position="345"/>
    </location>
</feature>
<dbReference type="InterPro" id="IPR042174">
    <property type="entry name" value="RecF_2"/>
</dbReference>
<comment type="caution">
    <text evidence="15">The sequence shown here is derived from an EMBL/GenBank/DDBJ whole genome shotgun (WGS) entry which is preliminary data.</text>
</comment>
<evidence type="ECO:0000256" key="11">
    <source>
        <dbReference type="ARBA" id="ARBA00023236"/>
    </source>
</evidence>
<reference evidence="16" key="1">
    <citation type="journal article" date="2019" name="Int. J. Syst. Evol. Microbiol.">
        <title>The Global Catalogue of Microorganisms (GCM) 10K type strain sequencing project: providing services to taxonomists for standard genome sequencing and annotation.</title>
        <authorList>
            <consortium name="The Broad Institute Genomics Platform"/>
            <consortium name="The Broad Institute Genome Sequencing Center for Infectious Disease"/>
            <person name="Wu L."/>
            <person name="Ma J."/>
        </authorList>
    </citation>
    <scope>NUCLEOTIDE SEQUENCE [LARGE SCALE GENOMIC DNA]</scope>
    <source>
        <strain evidence="16">CCM 8937</strain>
    </source>
</reference>
<name>A0ABW4BM13_9LACO</name>
<dbReference type="Proteomes" id="UP001597191">
    <property type="component" value="Unassembled WGS sequence"/>
</dbReference>
<proteinExistence type="inferred from homology"/>
<dbReference type="CDD" id="cd03242">
    <property type="entry name" value="ABC_RecF"/>
    <property type="match status" value="1"/>
</dbReference>
<dbReference type="InterPro" id="IPR018078">
    <property type="entry name" value="DNA-binding_RecF_CS"/>
</dbReference>
<gene>
    <name evidence="12 15" type="primary">recF</name>
    <name evidence="15" type="ORF">ACFQ4R_02275</name>
</gene>
<keyword evidence="4 12" id="KW-0963">Cytoplasm</keyword>
<keyword evidence="7 12" id="KW-0227">DNA damage</keyword>
<dbReference type="Gene3D" id="3.40.50.300">
    <property type="entry name" value="P-loop containing nucleotide triphosphate hydrolases"/>
    <property type="match status" value="1"/>
</dbReference>
<keyword evidence="11 12" id="KW-0742">SOS response</keyword>
<dbReference type="PROSITE" id="PS00618">
    <property type="entry name" value="RECF_2"/>
    <property type="match status" value="1"/>
</dbReference>
<dbReference type="SUPFAM" id="SSF52540">
    <property type="entry name" value="P-loop containing nucleoside triphosphate hydrolases"/>
    <property type="match status" value="1"/>
</dbReference>
<evidence type="ECO:0000256" key="6">
    <source>
        <dbReference type="ARBA" id="ARBA00022741"/>
    </source>
</evidence>
<evidence type="ECO:0000256" key="7">
    <source>
        <dbReference type="ARBA" id="ARBA00022763"/>
    </source>
</evidence>
<dbReference type="NCBIfam" id="TIGR00611">
    <property type="entry name" value="recf"/>
    <property type="match status" value="1"/>
</dbReference>
<sequence>MYLKELKLKNFRNYSDLDLTFSPQINVLIGENAQGKTNLLEAIYVLALARSHRMNDDKALIKWGADFAKVSGVIERKLGSLPLEIILSHQGKKARINHLDQDRLSQYVGQFNVILFAPEDLELVKGSPAKRRRFIDMEFGQINHQYLYNITQYRNILKQRNLYLRQLKFHEAKDLVYLDILSDQLAGFGAEIVWARHQFLQQMAVFAKEQHQQITQQREQLQFVYQTVLPDEELTDSDQIYHFLQDQYQKNRKRELQQGTTVLGPHRDDVAFIVNDRNVQDFGSQGQQRTVALSLKLAEIQMVKQQTGEAPVLLLDDVLSELDDLRQTHLLHTIKNQVQTFLTTTSLDGVAEEIIGKPTIFQVAAGQVTSATTESE</sequence>
<evidence type="ECO:0000259" key="14">
    <source>
        <dbReference type="Pfam" id="PF02463"/>
    </source>
</evidence>
<evidence type="ECO:0000256" key="5">
    <source>
        <dbReference type="ARBA" id="ARBA00022705"/>
    </source>
</evidence>
<protein>
    <recommendedName>
        <fullName evidence="3 12">DNA replication and repair protein RecF</fullName>
    </recommendedName>
</protein>
<evidence type="ECO:0000256" key="10">
    <source>
        <dbReference type="ARBA" id="ARBA00023204"/>
    </source>
</evidence>
<keyword evidence="8 12" id="KW-0067">ATP-binding</keyword>
<dbReference type="Gene3D" id="1.20.1050.90">
    <property type="entry name" value="RecF/RecN/SMC, N-terminal domain"/>
    <property type="match status" value="1"/>
</dbReference>
<keyword evidence="16" id="KW-1185">Reference proteome</keyword>
<comment type="function">
    <text evidence="12 13">The RecF protein is involved in DNA metabolism; it is required for DNA replication and normal SOS inducibility. RecF binds preferentially to single-stranded, linear DNA. It also seems to bind ATP.</text>
</comment>
<dbReference type="InterPro" id="IPR027417">
    <property type="entry name" value="P-loop_NTPase"/>
</dbReference>
<dbReference type="InterPro" id="IPR001238">
    <property type="entry name" value="DNA-binding_RecF"/>
</dbReference>
<dbReference type="EMBL" id="JBHTOH010000015">
    <property type="protein sequence ID" value="MFD1410452.1"/>
    <property type="molecule type" value="Genomic_DNA"/>
</dbReference>
<evidence type="ECO:0000256" key="12">
    <source>
        <dbReference type="HAMAP-Rule" id="MF_00365"/>
    </source>
</evidence>
<comment type="similarity">
    <text evidence="2 12 13">Belongs to the RecF family.</text>
</comment>
<dbReference type="HAMAP" id="MF_00365">
    <property type="entry name" value="RecF"/>
    <property type="match status" value="1"/>
</dbReference>
<evidence type="ECO:0000256" key="8">
    <source>
        <dbReference type="ARBA" id="ARBA00022840"/>
    </source>
</evidence>
<dbReference type="PANTHER" id="PTHR32182:SF0">
    <property type="entry name" value="DNA REPLICATION AND REPAIR PROTEIN RECF"/>
    <property type="match status" value="1"/>
</dbReference>
<evidence type="ECO:0000313" key="15">
    <source>
        <dbReference type="EMBL" id="MFD1410452.1"/>
    </source>
</evidence>
<comment type="subcellular location">
    <subcellularLocation>
        <location evidence="1 12 13">Cytoplasm</location>
    </subcellularLocation>
</comment>
<evidence type="ECO:0000256" key="9">
    <source>
        <dbReference type="ARBA" id="ARBA00023125"/>
    </source>
</evidence>
<organism evidence="15 16">
    <name type="scientific">Lapidilactobacillus gannanensis</name>
    <dbReference type="NCBI Taxonomy" id="2486002"/>
    <lineage>
        <taxon>Bacteria</taxon>
        <taxon>Bacillati</taxon>
        <taxon>Bacillota</taxon>
        <taxon>Bacilli</taxon>
        <taxon>Lactobacillales</taxon>
        <taxon>Lactobacillaceae</taxon>
        <taxon>Lapidilactobacillus</taxon>
    </lineage>
</organism>